<sequence>MAEQFEYNEGTARAGIGKFDALAHELGSLVNSLKADLAGDSPWSHDKIGSQFAAKFDPDRSTVIGHADDFKKTVDSVAPVLTETADAIIARDGGVTG</sequence>
<reference evidence="1 2" key="1">
    <citation type="submission" date="2016-06" db="EMBL/GenBank/DDBJ databases">
        <authorList>
            <person name="Kjaerup R.B."/>
            <person name="Dalgaard T.S."/>
            <person name="Juul-Madsen H.R."/>
        </authorList>
    </citation>
    <scope>NUCLEOTIDE SEQUENCE [LARGE SCALE GENOMIC DNA]</scope>
    <source>
        <strain evidence="1 2">1165133.8</strain>
    </source>
</reference>
<evidence type="ECO:0000313" key="2">
    <source>
        <dbReference type="Proteomes" id="UP000093928"/>
    </source>
</evidence>
<name>A0A1A3NHE0_MYCAS</name>
<dbReference type="RefSeq" id="WP_065146446.1">
    <property type="nucleotide sequence ID" value="NZ_LZLS01000200.1"/>
</dbReference>
<proteinExistence type="predicted"/>
<dbReference type="Proteomes" id="UP000093928">
    <property type="component" value="Unassembled WGS sequence"/>
</dbReference>
<comment type="caution">
    <text evidence="1">The sequence shown here is derived from an EMBL/GenBank/DDBJ whole genome shotgun (WGS) entry which is preliminary data.</text>
</comment>
<protein>
    <recommendedName>
        <fullName evidence="3">WXG100 family type VII secretion target</fullName>
    </recommendedName>
</protein>
<evidence type="ECO:0008006" key="3">
    <source>
        <dbReference type="Google" id="ProtNLM"/>
    </source>
</evidence>
<organism evidence="1 2">
    <name type="scientific">Mycobacterium asiaticum</name>
    <dbReference type="NCBI Taxonomy" id="1790"/>
    <lineage>
        <taxon>Bacteria</taxon>
        <taxon>Bacillati</taxon>
        <taxon>Actinomycetota</taxon>
        <taxon>Actinomycetes</taxon>
        <taxon>Mycobacteriales</taxon>
        <taxon>Mycobacteriaceae</taxon>
        <taxon>Mycobacterium</taxon>
    </lineage>
</organism>
<dbReference type="OrthoDB" id="4247883at2"/>
<evidence type="ECO:0000313" key="1">
    <source>
        <dbReference type="EMBL" id="OBK21563.1"/>
    </source>
</evidence>
<dbReference type="AlphaFoldDB" id="A0A1A3NHE0"/>
<accession>A0A1A3NHE0</accession>
<dbReference type="EMBL" id="LZLS01000200">
    <property type="protein sequence ID" value="OBK21563.1"/>
    <property type="molecule type" value="Genomic_DNA"/>
</dbReference>
<gene>
    <name evidence="1" type="ORF">A5634_10000</name>
</gene>